<dbReference type="Pfam" id="PF02021">
    <property type="entry name" value="UPF0102"/>
    <property type="match status" value="1"/>
</dbReference>
<dbReference type="KEGG" id="clt:CM240_1723"/>
<dbReference type="InterPro" id="IPR011856">
    <property type="entry name" value="tRNA_endonuc-like_dom_sf"/>
</dbReference>
<sequence length="123" mass="14452">MKKCNKDIGDYGEKLCKDYLTSIGYKILEEKFKIKTGEIDLIAIDKNILCFIEVKSRFNNKFGRPLEAVTISKQNKIYKTAQYYLLKHPNLDMNCRFDVVEVNFDLEKSTHKINLIENAFYIN</sequence>
<name>W6RW41_9CLOT</name>
<dbReference type="HOGENOM" id="CLU_115353_2_1_9"/>
<dbReference type="EMBL" id="HG917868">
    <property type="protein sequence ID" value="CDM68881.1"/>
    <property type="molecule type" value="Genomic_DNA"/>
</dbReference>
<accession>W6RW41</accession>
<protein>
    <recommendedName>
        <fullName evidence="2">UPF0102 protein CM240_1723</fullName>
    </recommendedName>
</protein>
<evidence type="ECO:0000256" key="2">
    <source>
        <dbReference type="HAMAP-Rule" id="MF_00048"/>
    </source>
</evidence>
<evidence type="ECO:0000256" key="1">
    <source>
        <dbReference type="ARBA" id="ARBA00006738"/>
    </source>
</evidence>
<dbReference type="PANTHER" id="PTHR34039">
    <property type="entry name" value="UPF0102 PROTEIN YRAN"/>
    <property type="match status" value="1"/>
</dbReference>
<dbReference type="AlphaFoldDB" id="W6RW41"/>
<dbReference type="SUPFAM" id="SSF52980">
    <property type="entry name" value="Restriction endonuclease-like"/>
    <property type="match status" value="1"/>
</dbReference>
<dbReference type="HAMAP" id="MF_00048">
    <property type="entry name" value="UPF0102"/>
    <property type="match status" value="1"/>
</dbReference>
<keyword evidence="4" id="KW-1185">Reference proteome</keyword>
<reference evidence="3 4" key="1">
    <citation type="submission" date="2013-11" db="EMBL/GenBank/DDBJ databases">
        <title>Complete genome sequence of Clostridum sp. M2/40.</title>
        <authorList>
            <person name="Wibberg D."/>
            <person name="Puehler A."/>
            <person name="Schlueter A."/>
        </authorList>
    </citation>
    <scope>NUCLEOTIDE SEQUENCE [LARGE SCALE GENOMIC DNA]</scope>
    <source>
        <strain evidence="4">M2/40</strain>
    </source>
</reference>
<dbReference type="Proteomes" id="UP000019426">
    <property type="component" value="Chromosome M2/40_rep1"/>
</dbReference>
<organism evidence="3 4">
    <name type="scientific">Clostridium bornimense</name>
    <dbReference type="NCBI Taxonomy" id="1216932"/>
    <lineage>
        <taxon>Bacteria</taxon>
        <taxon>Bacillati</taxon>
        <taxon>Bacillota</taxon>
        <taxon>Clostridia</taxon>
        <taxon>Eubacteriales</taxon>
        <taxon>Clostridiaceae</taxon>
        <taxon>Clostridium</taxon>
    </lineage>
</organism>
<dbReference type="InterPro" id="IPR011335">
    <property type="entry name" value="Restrct_endonuc-II-like"/>
</dbReference>
<proteinExistence type="inferred from homology"/>
<dbReference type="STRING" id="1216932.CM240_1723"/>
<evidence type="ECO:0000313" key="4">
    <source>
        <dbReference type="Proteomes" id="UP000019426"/>
    </source>
</evidence>
<dbReference type="RefSeq" id="WP_044038356.1">
    <property type="nucleotide sequence ID" value="NZ_HG917868.1"/>
</dbReference>
<dbReference type="OrthoDB" id="9802516at2"/>
<dbReference type="Gene3D" id="3.40.1350.10">
    <property type="match status" value="1"/>
</dbReference>
<dbReference type="NCBIfam" id="TIGR00252">
    <property type="entry name" value="YraN family protein"/>
    <property type="match status" value="1"/>
</dbReference>
<dbReference type="eggNOG" id="COG0792">
    <property type="taxonomic scope" value="Bacteria"/>
</dbReference>
<dbReference type="PANTHER" id="PTHR34039:SF1">
    <property type="entry name" value="UPF0102 PROTEIN YRAN"/>
    <property type="match status" value="1"/>
</dbReference>
<comment type="similarity">
    <text evidence="1 2">Belongs to the UPF0102 family.</text>
</comment>
<evidence type="ECO:0000313" key="3">
    <source>
        <dbReference type="EMBL" id="CDM68881.1"/>
    </source>
</evidence>
<dbReference type="NCBIfam" id="NF009150">
    <property type="entry name" value="PRK12497.1-3"/>
    <property type="match status" value="1"/>
</dbReference>
<gene>
    <name evidence="3" type="ORF">CM240_1723</name>
</gene>
<dbReference type="CDD" id="cd20736">
    <property type="entry name" value="PoNe_Nuclease"/>
    <property type="match status" value="1"/>
</dbReference>
<dbReference type="GO" id="GO:0003676">
    <property type="term" value="F:nucleic acid binding"/>
    <property type="evidence" value="ECO:0007669"/>
    <property type="project" value="InterPro"/>
</dbReference>
<dbReference type="PATRIC" id="fig|1216932.3.peg.1717"/>
<dbReference type="InterPro" id="IPR003509">
    <property type="entry name" value="UPF0102_YraN-like"/>
</dbReference>